<gene>
    <name evidence="4" type="ORF">N7460_001448</name>
</gene>
<name>A0AAD6IIX3_PENCN</name>
<evidence type="ECO:0000259" key="3">
    <source>
        <dbReference type="Pfam" id="PF22664"/>
    </source>
</evidence>
<evidence type="ECO:0000313" key="5">
    <source>
        <dbReference type="Proteomes" id="UP001219568"/>
    </source>
</evidence>
<dbReference type="InterPro" id="IPR054710">
    <property type="entry name" value="Tri101-like_N"/>
</dbReference>
<dbReference type="InterPro" id="IPR023213">
    <property type="entry name" value="CAT-like_dom_sf"/>
</dbReference>
<dbReference type="EMBL" id="JAQJZL010000002">
    <property type="protein sequence ID" value="KAJ6050914.1"/>
    <property type="molecule type" value="Genomic_DNA"/>
</dbReference>
<dbReference type="Gene3D" id="3.30.559.10">
    <property type="entry name" value="Chloramphenicol acetyltransferase-like domain"/>
    <property type="match status" value="1"/>
</dbReference>
<dbReference type="Pfam" id="PF22664">
    <property type="entry name" value="TRI-like_N"/>
    <property type="match status" value="1"/>
</dbReference>
<dbReference type="AlphaFoldDB" id="A0AAD6IIX3"/>
<keyword evidence="5" id="KW-1185">Reference proteome</keyword>
<reference evidence="4" key="1">
    <citation type="journal article" date="2023" name="IMA Fungus">
        <title>Comparative genomic study of the Penicillium genus elucidates a diverse pangenome and 15 lateral gene transfer events.</title>
        <authorList>
            <person name="Petersen C."/>
            <person name="Sorensen T."/>
            <person name="Nielsen M.R."/>
            <person name="Sondergaard T.E."/>
            <person name="Sorensen J.L."/>
            <person name="Fitzpatrick D.A."/>
            <person name="Frisvad J.C."/>
            <person name="Nielsen K.L."/>
        </authorList>
    </citation>
    <scope>NUCLEOTIDE SEQUENCE</scope>
    <source>
        <strain evidence="4">IBT 15450</strain>
    </source>
</reference>
<feature type="domain" description="Trichothecene 3-O-acetyltransferase-like N-terminal" evidence="3">
    <location>
        <begin position="39"/>
        <end position="162"/>
    </location>
</feature>
<keyword evidence="1 4" id="KW-0808">Transferase</keyword>
<evidence type="ECO:0000256" key="1">
    <source>
        <dbReference type="ARBA" id="ARBA00022679"/>
    </source>
</evidence>
<organism evidence="4 5">
    <name type="scientific">Penicillium canescens</name>
    <dbReference type="NCBI Taxonomy" id="5083"/>
    <lineage>
        <taxon>Eukaryota</taxon>
        <taxon>Fungi</taxon>
        <taxon>Dikarya</taxon>
        <taxon>Ascomycota</taxon>
        <taxon>Pezizomycotina</taxon>
        <taxon>Eurotiomycetes</taxon>
        <taxon>Eurotiomycetidae</taxon>
        <taxon>Eurotiales</taxon>
        <taxon>Aspergillaceae</taxon>
        <taxon>Penicillium</taxon>
    </lineage>
</organism>
<protein>
    <submittedName>
        <fullName evidence="4">Transferase</fullName>
    </submittedName>
</protein>
<evidence type="ECO:0000256" key="2">
    <source>
        <dbReference type="ARBA" id="ARBA00023315"/>
    </source>
</evidence>
<evidence type="ECO:0000313" key="4">
    <source>
        <dbReference type="EMBL" id="KAJ6050914.1"/>
    </source>
</evidence>
<keyword evidence="2" id="KW-0012">Acyltransferase</keyword>
<proteinExistence type="predicted"/>
<dbReference type="GO" id="GO:0016746">
    <property type="term" value="F:acyltransferase activity"/>
    <property type="evidence" value="ECO:0007669"/>
    <property type="project" value="UniProtKB-KW"/>
</dbReference>
<accession>A0AAD6IIX3</accession>
<reference evidence="4" key="2">
    <citation type="submission" date="2023-01" db="EMBL/GenBank/DDBJ databases">
        <authorList>
            <person name="Petersen C."/>
        </authorList>
    </citation>
    <scope>NUCLEOTIDE SEQUENCE</scope>
    <source>
        <strain evidence="4">IBT 15450</strain>
    </source>
</reference>
<sequence length="166" mass="18679">MTALLTFEPYVLTPLVHNVPGIHMSFFLTFYIDEPSLAIPPLEAGVNRLIELLPFLAGNVTPSIQLKGKENVYEVQPPTAKFLQEHSMLRIKYHEHYVSPKSPGAFSFSNESSIDERFIPMPFEMALAELIPVLRLQANVMHDSIVLCISFHHMAIDGYGALNLSR</sequence>
<comment type="caution">
    <text evidence="4">The sequence shown here is derived from an EMBL/GenBank/DDBJ whole genome shotgun (WGS) entry which is preliminary data.</text>
</comment>
<dbReference type="Proteomes" id="UP001219568">
    <property type="component" value="Unassembled WGS sequence"/>
</dbReference>